<sequence length="33" mass="3487">IAETASMDSPVHVYILLVVCPVAVSLPLAVYTD</sequence>
<comment type="caution">
    <text evidence="2">The sequence shown here is derived from an EMBL/GenBank/DDBJ whole genome shotgun (WGS) entry which is preliminary data.</text>
</comment>
<accession>J9CBW0</accession>
<evidence type="ECO:0000256" key="1">
    <source>
        <dbReference type="SAM" id="Phobius"/>
    </source>
</evidence>
<keyword evidence="1" id="KW-0472">Membrane</keyword>
<dbReference type="EMBL" id="AMCI01004763">
    <property type="protein sequence ID" value="EJW97435.1"/>
    <property type="molecule type" value="Genomic_DNA"/>
</dbReference>
<name>J9CBW0_9ZZZZ</name>
<feature type="transmembrane region" description="Helical" evidence="1">
    <location>
        <begin position="12"/>
        <end position="31"/>
    </location>
</feature>
<feature type="non-terminal residue" evidence="2">
    <location>
        <position position="1"/>
    </location>
</feature>
<gene>
    <name evidence="2" type="ORF">EVA_14459</name>
</gene>
<keyword evidence="1" id="KW-0812">Transmembrane</keyword>
<dbReference type="AlphaFoldDB" id="J9CBW0"/>
<evidence type="ECO:0000313" key="2">
    <source>
        <dbReference type="EMBL" id="EJW97435.1"/>
    </source>
</evidence>
<protein>
    <submittedName>
        <fullName evidence="2">Uncharacterized protein</fullName>
    </submittedName>
</protein>
<keyword evidence="1" id="KW-1133">Transmembrane helix</keyword>
<proteinExistence type="predicted"/>
<reference evidence="2" key="1">
    <citation type="journal article" date="2012" name="PLoS ONE">
        <title>Gene sets for utilization of primary and secondary nutrition supplies in the distal gut of endangered iberian lynx.</title>
        <authorList>
            <person name="Alcaide M."/>
            <person name="Messina E."/>
            <person name="Richter M."/>
            <person name="Bargiela R."/>
            <person name="Peplies J."/>
            <person name="Huws S.A."/>
            <person name="Newbold C.J."/>
            <person name="Golyshin P.N."/>
            <person name="Simon M.A."/>
            <person name="Lopez G."/>
            <person name="Yakimov M.M."/>
            <person name="Ferrer M."/>
        </authorList>
    </citation>
    <scope>NUCLEOTIDE SEQUENCE</scope>
</reference>
<organism evidence="2">
    <name type="scientific">gut metagenome</name>
    <dbReference type="NCBI Taxonomy" id="749906"/>
    <lineage>
        <taxon>unclassified sequences</taxon>
        <taxon>metagenomes</taxon>
        <taxon>organismal metagenomes</taxon>
    </lineage>
</organism>